<organism evidence="1">
    <name type="scientific">marine metagenome</name>
    <dbReference type="NCBI Taxonomy" id="408172"/>
    <lineage>
        <taxon>unclassified sequences</taxon>
        <taxon>metagenomes</taxon>
        <taxon>ecological metagenomes</taxon>
    </lineage>
</organism>
<sequence length="35" mass="4080">MKLKFKTPAKVNLGLHVHGKREDGFHELETIFQMV</sequence>
<accession>A0A381VZ81</accession>
<dbReference type="AlphaFoldDB" id="A0A381VZ81"/>
<dbReference type="InterPro" id="IPR020568">
    <property type="entry name" value="Ribosomal_Su5_D2-typ_SF"/>
</dbReference>
<dbReference type="SUPFAM" id="SSF54211">
    <property type="entry name" value="Ribosomal protein S5 domain 2-like"/>
    <property type="match status" value="1"/>
</dbReference>
<gene>
    <name evidence="1" type="ORF">METZ01_LOCUS98463</name>
</gene>
<feature type="non-terminal residue" evidence="1">
    <location>
        <position position="35"/>
    </location>
</feature>
<dbReference type="InterPro" id="IPR014721">
    <property type="entry name" value="Ribsml_uS5_D2-typ_fold_subgr"/>
</dbReference>
<dbReference type="Gene3D" id="3.30.230.10">
    <property type="match status" value="1"/>
</dbReference>
<evidence type="ECO:0008006" key="2">
    <source>
        <dbReference type="Google" id="ProtNLM"/>
    </source>
</evidence>
<name>A0A381VZ81_9ZZZZ</name>
<reference evidence="1" key="1">
    <citation type="submission" date="2018-05" db="EMBL/GenBank/DDBJ databases">
        <authorList>
            <person name="Lanie J.A."/>
            <person name="Ng W.-L."/>
            <person name="Kazmierczak K.M."/>
            <person name="Andrzejewski T.M."/>
            <person name="Davidsen T.M."/>
            <person name="Wayne K.J."/>
            <person name="Tettelin H."/>
            <person name="Glass J.I."/>
            <person name="Rusch D."/>
            <person name="Podicherti R."/>
            <person name="Tsui H.-C.T."/>
            <person name="Winkler M.E."/>
        </authorList>
    </citation>
    <scope>NUCLEOTIDE SEQUENCE</scope>
</reference>
<evidence type="ECO:0000313" key="1">
    <source>
        <dbReference type="EMBL" id="SVA45609.1"/>
    </source>
</evidence>
<proteinExistence type="predicted"/>
<protein>
    <recommendedName>
        <fullName evidence="2">4-(Cytidine 5'-diphospho)-2-C-methyl-D-erythritol kinase</fullName>
    </recommendedName>
</protein>
<dbReference type="EMBL" id="UINC01010233">
    <property type="protein sequence ID" value="SVA45609.1"/>
    <property type="molecule type" value="Genomic_DNA"/>
</dbReference>